<proteinExistence type="predicted"/>
<evidence type="ECO:0000313" key="2">
    <source>
        <dbReference type="Proteomes" id="UP001341840"/>
    </source>
</evidence>
<keyword evidence="2" id="KW-1185">Reference proteome</keyword>
<gene>
    <name evidence="1" type="ORF">PIB30_042272</name>
</gene>
<name>A0ABU6TEU5_9FABA</name>
<dbReference type="Proteomes" id="UP001341840">
    <property type="component" value="Unassembled WGS sequence"/>
</dbReference>
<accession>A0ABU6TEU5</accession>
<comment type="caution">
    <text evidence="1">The sequence shown here is derived from an EMBL/GenBank/DDBJ whole genome shotgun (WGS) entry which is preliminary data.</text>
</comment>
<sequence>MATVLTAKIENNNARIEQVARQVNDLAKTMNPAFGAGPHHRNPVYNYNNPPVMIGRGEDLNRGQGAEANAAQAYGNNITQAVEQILNIAGFNLGESGE</sequence>
<dbReference type="EMBL" id="JASCZI010090860">
    <property type="protein sequence ID" value="MED6147246.1"/>
    <property type="molecule type" value="Genomic_DNA"/>
</dbReference>
<organism evidence="1 2">
    <name type="scientific">Stylosanthes scabra</name>
    <dbReference type="NCBI Taxonomy" id="79078"/>
    <lineage>
        <taxon>Eukaryota</taxon>
        <taxon>Viridiplantae</taxon>
        <taxon>Streptophyta</taxon>
        <taxon>Embryophyta</taxon>
        <taxon>Tracheophyta</taxon>
        <taxon>Spermatophyta</taxon>
        <taxon>Magnoliopsida</taxon>
        <taxon>eudicotyledons</taxon>
        <taxon>Gunneridae</taxon>
        <taxon>Pentapetalae</taxon>
        <taxon>rosids</taxon>
        <taxon>fabids</taxon>
        <taxon>Fabales</taxon>
        <taxon>Fabaceae</taxon>
        <taxon>Papilionoideae</taxon>
        <taxon>50 kb inversion clade</taxon>
        <taxon>dalbergioids sensu lato</taxon>
        <taxon>Dalbergieae</taxon>
        <taxon>Pterocarpus clade</taxon>
        <taxon>Stylosanthes</taxon>
    </lineage>
</organism>
<protein>
    <submittedName>
        <fullName evidence="1">Uncharacterized protein</fullName>
    </submittedName>
</protein>
<reference evidence="1 2" key="1">
    <citation type="journal article" date="2023" name="Plants (Basel)">
        <title>Bridging the Gap: Combining Genomics and Transcriptomics Approaches to Understand Stylosanthes scabra, an Orphan Legume from the Brazilian Caatinga.</title>
        <authorList>
            <person name="Ferreira-Neto J.R.C."/>
            <person name="da Silva M.D."/>
            <person name="Binneck E."/>
            <person name="de Melo N.F."/>
            <person name="da Silva R.H."/>
            <person name="de Melo A.L.T.M."/>
            <person name="Pandolfi V."/>
            <person name="Bustamante F.O."/>
            <person name="Brasileiro-Vidal A.C."/>
            <person name="Benko-Iseppon A.M."/>
        </authorList>
    </citation>
    <scope>NUCLEOTIDE SEQUENCE [LARGE SCALE GENOMIC DNA]</scope>
    <source>
        <tissue evidence="1">Leaves</tissue>
    </source>
</reference>
<evidence type="ECO:0000313" key="1">
    <source>
        <dbReference type="EMBL" id="MED6147246.1"/>
    </source>
</evidence>